<organism evidence="1 2">
    <name type="scientific">Pluteus cervinus</name>
    <dbReference type="NCBI Taxonomy" id="181527"/>
    <lineage>
        <taxon>Eukaryota</taxon>
        <taxon>Fungi</taxon>
        <taxon>Dikarya</taxon>
        <taxon>Basidiomycota</taxon>
        <taxon>Agaricomycotina</taxon>
        <taxon>Agaricomycetes</taxon>
        <taxon>Agaricomycetidae</taxon>
        <taxon>Agaricales</taxon>
        <taxon>Pluteineae</taxon>
        <taxon>Pluteaceae</taxon>
        <taxon>Pluteus</taxon>
    </lineage>
</organism>
<proteinExistence type="predicted"/>
<name>A0ACD3AAJ4_9AGAR</name>
<accession>A0ACD3AAJ4</accession>
<evidence type="ECO:0000313" key="2">
    <source>
        <dbReference type="Proteomes" id="UP000308600"/>
    </source>
</evidence>
<dbReference type="EMBL" id="ML208553">
    <property type="protein sequence ID" value="TFK62888.1"/>
    <property type="molecule type" value="Genomic_DNA"/>
</dbReference>
<keyword evidence="2" id="KW-1185">Reference proteome</keyword>
<protein>
    <submittedName>
        <fullName evidence="1">Uncharacterized protein</fullName>
    </submittedName>
</protein>
<reference evidence="1 2" key="1">
    <citation type="journal article" date="2019" name="Nat. Ecol. Evol.">
        <title>Megaphylogeny resolves global patterns of mushroom evolution.</title>
        <authorList>
            <person name="Varga T."/>
            <person name="Krizsan K."/>
            <person name="Foldi C."/>
            <person name="Dima B."/>
            <person name="Sanchez-Garcia M."/>
            <person name="Sanchez-Ramirez S."/>
            <person name="Szollosi G.J."/>
            <person name="Szarkandi J.G."/>
            <person name="Papp V."/>
            <person name="Albert L."/>
            <person name="Andreopoulos W."/>
            <person name="Angelini C."/>
            <person name="Antonin V."/>
            <person name="Barry K.W."/>
            <person name="Bougher N.L."/>
            <person name="Buchanan P."/>
            <person name="Buyck B."/>
            <person name="Bense V."/>
            <person name="Catcheside P."/>
            <person name="Chovatia M."/>
            <person name="Cooper J."/>
            <person name="Damon W."/>
            <person name="Desjardin D."/>
            <person name="Finy P."/>
            <person name="Geml J."/>
            <person name="Haridas S."/>
            <person name="Hughes K."/>
            <person name="Justo A."/>
            <person name="Karasinski D."/>
            <person name="Kautmanova I."/>
            <person name="Kiss B."/>
            <person name="Kocsube S."/>
            <person name="Kotiranta H."/>
            <person name="LaButti K.M."/>
            <person name="Lechner B.E."/>
            <person name="Liimatainen K."/>
            <person name="Lipzen A."/>
            <person name="Lukacs Z."/>
            <person name="Mihaltcheva S."/>
            <person name="Morgado L.N."/>
            <person name="Niskanen T."/>
            <person name="Noordeloos M.E."/>
            <person name="Ohm R.A."/>
            <person name="Ortiz-Santana B."/>
            <person name="Ovrebo C."/>
            <person name="Racz N."/>
            <person name="Riley R."/>
            <person name="Savchenko A."/>
            <person name="Shiryaev A."/>
            <person name="Soop K."/>
            <person name="Spirin V."/>
            <person name="Szebenyi C."/>
            <person name="Tomsovsky M."/>
            <person name="Tulloss R.E."/>
            <person name="Uehling J."/>
            <person name="Grigoriev I.V."/>
            <person name="Vagvolgyi C."/>
            <person name="Papp T."/>
            <person name="Martin F.M."/>
            <person name="Miettinen O."/>
            <person name="Hibbett D.S."/>
            <person name="Nagy L.G."/>
        </authorList>
    </citation>
    <scope>NUCLEOTIDE SEQUENCE [LARGE SCALE GENOMIC DNA]</scope>
    <source>
        <strain evidence="1 2">NL-1719</strain>
    </source>
</reference>
<evidence type="ECO:0000313" key="1">
    <source>
        <dbReference type="EMBL" id="TFK62888.1"/>
    </source>
</evidence>
<sequence>MLHPRPRPTAERTPSPTAEAGGDRNGNDPMEVDSPLHTPPRVSTPMPGIEADAEDRPEDSDPTNIEYYPDCAPTHGSAATLMDEFDKDAFAEERKKNIYYPFRDRAEWELASFLLRSDLSMSEINNFLRLEHIKNLDLSFTTAKDLRSRAEYLPSTTPWKVEIKAIQPTQPVKKQIELYYRNPLHLLQALLQNPLIADHIHYTPFRAYTCAAKLMRIYSEWLSGETAWRFQDSIPKEGTLLPIILSSDKTQISSMTGDRSAHPLLISLPNLDPDFRSKTSNHAFLLLALLPIPKFTVAKSLRGVLEARLFHRCLDFVLEPLKNAAKVGTMFGDPFGDSFRHPPRTGKHTLLLLREVEAMADPNDDLEKYVKEAKKLRLSGVARPFWRDWALSDPSVFLSPEPLHHWHKMFWDHDVKWCTVAVGDVEIDFRFSVLPFHTTFKHFKAGISTLKQVTGREHRDIQRYIVPVIAGAVTSPFMKAIRSLLDFRYLAQAPQLHEANLRQLQQHLDNFHAHKDSILAAGARRGKKKRPIKHWEIPKLELLQSVPPSVKEVGVNSQGSADVTEHYHITEVKNPATHTNQQNYERQMCRYLDRLEKCRRFDLATSIRQANIDFRDPKNAIQTGDQTDNLGTYPATKTTSSTATLLDNINPVSLDSNKLRSNANYFELADLIKNGKRPQEPKPPRTLALSYTALHLNRDPSRTRSTIDVISTEYNIPDLRGALVDYLNRVNSQPPQPLQIGGRRTTQPQSHLPFTLIEVWHSFQIQSRSYYPPHAIQPPQTINAAPPSEDWPFGQYDTILLNTEETANWPFSGLDGHATAEIRLIFRIIPDPSETSSYPNQFLLYAQRLDIVPQQSPTGVDEATSLRVLRRSKRANQSPFGDVVSLSQARALVDVVPRFEKEADKRFTKTNSTHYSTEFWLNHFFTKDFYYATLRTGLV</sequence>
<gene>
    <name evidence="1" type="ORF">BDN72DRAFT_872438</name>
</gene>
<dbReference type="Proteomes" id="UP000308600">
    <property type="component" value="Unassembled WGS sequence"/>
</dbReference>